<accession>A0ABY4R0M4</accession>
<protein>
    <submittedName>
        <fullName evidence="1">Uncharacterized protein</fullName>
    </submittedName>
</protein>
<organism evidence="1 2">
    <name type="scientific">Jatrophihabitans telluris</name>
    <dbReference type="NCBI Taxonomy" id="2038343"/>
    <lineage>
        <taxon>Bacteria</taxon>
        <taxon>Bacillati</taxon>
        <taxon>Actinomycetota</taxon>
        <taxon>Actinomycetes</taxon>
        <taxon>Jatrophihabitantales</taxon>
        <taxon>Jatrophihabitantaceae</taxon>
        <taxon>Jatrophihabitans</taxon>
    </lineage>
</organism>
<proteinExistence type="predicted"/>
<dbReference type="Proteomes" id="UP001056336">
    <property type="component" value="Chromosome"/>
</dbReference>
<keyword evidence="2" id="KW-1185">Reference proteome</keyword>
<evidence type="ECO:0000313" key="2">
    <source>
        <dbReference type="Proteomes" id="UP001056336"/>
    </source>
</evidence>
<dbReference type="RefSeq" id="WP_249773156.1">
    <property type="nucleotide sequence ID" value="NZ_CP097332.1"/>
</dbReference>
<reference evidence="1" key="1">
    <citation type="journal article" date="2018" name="Int. J. Syst. Evol. Microbiol.">
        <title>Jatrophihabitans telluris sp. nov., isolated from sediment soil of lava forest wetlands and the emended description of the genus Jatrophihabitans.</title>
        <authorList>
            <person name="Lee K.C."/>
            <person name="Suh M.K."/>
            <person name="Eom M.K."/>
            <person name="Kim K.K."/>
            <person name="Kim J.S."/>
            <person name="Kim D.S."/>
            <person name="Ko S.H."/>
            <person name="Shin Y.K."/>
            <person name="Lee J.S."/>
        </authorList>
    </citation>
    <scope>NUCLEOTIDE SEQUENCE</scope>
    <source>
        <strain evidence="1">N237</strain>
    </source>
</reference>
<reference evidence="1" key="2">
    <citation type="submission" date="2022-05" db="EMBL/GenBank/DDBJ databases">
        <authorList>
            <person name="Kim J.-S."/>
            <person name="Lee K."/>
            <person name="Suh M."/>
            <person name="Eom M."/>
            <person name="Kim J.-S."/>
            <person name="Kim D.-S."/>
            <person name="Ko S.-H."/>
            <person name="Shin Y."/>
            <person name="Lee J.-S."/>
        </authorList>
    </citation>
    <scope>NUCLEOTIDE SEQUENCE</scope>
    <source>
        <strain evidence="1">N237</strain>
    </source>
</reference>
<dbReference type="EMBL" id="CP097332">
    <property type="protein sequence ID" value="UQX89260.1"/>
    <property type="molecule type" value="Genomic_DNA"/>
</dbReference>
<gene>
    <name evidence="1" type="ORF">M6D93_04465</name>
</gene>
<name>A0ABY4R0M4_9ACTN</name>
<sequence>MLPTTGDRIAVSGGYEFEPDWLGGRSEVAGVVAKLIPEQNRLPACVVLLDQPLTASGDVKGKRESRTGSYLVLEPRYVGQEWESTGTVHVELCEFEPEDKPWAERPTGAWVESHATYRSRLVTDRWACAVIGICASSEGPSTRHLRMSSGARGGRTQRH</sequence>
<evidence type="ECO:0000313" key="1">
    <source>
        <dbReference type="EMBL" id="UQX89260.1"/>
    </source>
</evidence>